<protein>
    <submittedName>
        <fullName evidence="2">Uncharacterized protein</fullName>
    </submittedName>
</protein>
<name>K1RRW1_9ZZZZ</name>
<evidence type="ECO:0000313" key="2">
    <source>
        <dbReference type="EMBL" id="EKC44210.1"/>
    </source>
</evidence>
<keyword evidence="1" id="KW-0472">Membrane</keyword>
<dbReference type="InterPro" id="IPR045798">
    <property type="entry name" value="TrbL_Firmicutes"/>
</dbReference>
<feature type="transmembrane region" description="Helical" evidence="1">
    <location>
        <begin position="90"/>
        <end position="113"/>
    </location>
</feature>
<gene>
    <name evidence="2" type="ORF">LEA_20759</name>
</gene>
<evidence type="ECO:0000256" key="1">
    <source>
        <dbReference type="SAM" id="Phobius"/>
    </source>
</evidence>
<dbReference type="Pfam" id="PF19478">
    <property type="entry name" value="TrbL_2"/>
    <property type="match status" value="1"/>
</dbReference>
<dbReference type="AlphaFoldDB" id="K1RRW1"/>
<accession>K1RRW1</accession>
<comment type="caution">
    <text evidence="2">The sequence shown here is derived from an EMBL/GenBank/DDBJ whole genome shotgun (WGS) entry which is preliminary data.</text>
</comment>
<keyword evidence="1" id="KW-0812">Transmembrane</keyword>
<sequence>FFVMGVVKTCGSFAEMKKPEVAFKCFIRFVLAQAAVSWGMDLMTGAFRVAQGMVTTIMDSSGLTAMSATTLPDELVSVIEDVGFIDSIPLWAVTLLGSLFIWVLSLVMILTVYSRFFKLYIATAIAPIPLASFAGQPSSSIGVAFSEKLCRHLSGGLCHRIGLCDLLCLCLVPRPPSRTIRWRQPPSCGTM</sequence>
<feature type="transmembrane region" description="Helical" evidence="1">
    <location>
        <begin position="21"/>
        <end position="40"/>
    </location>
</feature>
<organism evidence="2">
    <name type="scientific">human gut metagenome</name>
    <dbReference type="NCBI Taxonomy" id="408170"/>
    <lineage>
        <taxon>unclassified sequences</taxon>
        <taxon>metagenomes</taxon>
        <taxon>organismal metagenomes</taxon>
    </lineage>
</organism>
<proteinExistence type="predicted"/>
<feature type="non-terminal residue" evidence="2">
    <location>
        <position position="1"/>
    </location>
</feature>
<dbReference type="EMBL" id="AJWY01014277">
    <property type="protein sequence ID" value="EKC44210.1"/>
    <property type="molecule type" value="Genomic_DNA"/>
</dbReference>
<keyword evidence="1" id="KW-1133">Transmembrane helix</keyword>
<reference evidence="2" key="1">
    <citation type="journal article" date="2013" name="Environ. Microbiol.">
        <title>Microbiota from the distal guts of lean and obese adolescents exhibit partial functional redundancy besides clear differences in community structure.</title>
        <authorList>
            <person name="Ferrer M."/>
            <person name="Ruiz A."/>
            <person name="Lanza F."/>
            <person name="Haange S.B."/>
            <person name="Oberbach A."/>
            <person name="Till H."/>
            <person name="Bargiela R."/>
            <person name="Campoy C."/>
            <person name="Segura M.T."/>
            <person name="Richter M."/>
            <person name="von Bergen M."/>
            <person name="Seifert J."/>
            <person name="Suarez A."/>
        </authorList>
    </citation>
    <scope>NUCLEOTIDE SEQUENCE</scope>
</reference>